<evidence type="ECO:0000256" key="6">
    <source>
        <dbReference type="ARBA" id="ARBA00022840"/>
    </source>
</evidence>
<accession>A0AAU9S7C1</accession>
<dbReference type="GO" id="GO:0005524">
    <property type="term" value="F:ATP binding"/>
    <property type="evidence" value="ECO:0007669"/>
    <property type="project" value="UniProtKB-KW"/>
</dbReference>
<evidence type="ECO:0000313" key="9">
    <source>
        <dbReference type="EMBL" id="CAH2056678.1"/>
    </source>
</evidence>
<dbReference type="EMBL" id="CAJVSB020000513">
    <property type="protein sequence ID" value="CAH2056678.1"/>
    <property type="molecule type" value="Genomic_DNA"/>
</dbReference>
<dbReference type="InterPro" id="IPR011009">
    <property type="entry name" value="Kinase-like_dom_sf"/>
</dbReference>
<dbReference type="PANTHER" id="PTHR48005">
    <property type="entry name" value="LEUCINE RICH REPEAT KINASE 2"/>
    <property type="match status" value="1"/>
</dbReference>
<comment type="catalytic activity">
    <reaction evidence="7">
        <text>L-threonyl-[protein] + ATP = O-phospho-L-threonyl-[protein] + ADP + H(+)</text>
        <dbReference type="Rhea" id="RHEA:46608"/>
        <dbReference type="Rhea" id="RHEA-COMP:11060"/>
        <dbReference type="Rhea" id="RHEA-COMP:11605"/>
        <dbReference type="ChEBI" id="CHEBI:15378"/>
        <dbReference type="ChEBI" id="CHEBI:30013"/>
        <dbReference type="ChEBI" id="CHEBI:30616"/>
        <dbReference type="ChEBI" id="CHEBI:61977"/>
        <dbReference type="ChEBI" id="CHEBI:456216"/>
        <dbReference type="EC" id="2.7.11.1"/>
    </reaction>
</comment>
<keyword evidence="4" id="KW-0547">Nucleotide-binding</keyword>
<protein>
    <recommendedName>
        <fullName evidence="1">non-specific serine/threonine protein kinase</fullName>
        <ecNumber evidence="1">2.7.11.1</ecNumber>
    </recommendedName>
</protein>
<keyword evidence="2" id="KW-0723">Serine/threonine-protein kinase</keyword>
<dbReference type="InterPro" id="IPR051420">
    <property type="entry name" value="Ser_Thr_Kinases_DiverseReg"/>
</dbReference>
<name>A0AAU9S7C1_THLAR</name>
<keyword evidence="6" id="KW-0067">ATP-binding</keyword>
<evidence type="ECO:0000256" key="2">
    <source>
        <dbReference type="ARBA" id="ARBA00022527"/>
    </source>
</evidence>
<organism evidence="9 10">
    <name type="scientific">Thlaspi arvense</name>
    <name type="common">Field penny-cress</name>
    <dbReference type="NCBI Taxonomy" id="13288"/>
    <lineage>
        <taxon>Eukaryota</taxon>
        <taxon>Viridiplantae</taxon>
        <taxon>Streptophyta</taxon>
        <taxon>Embryophyta</taxon>
        <taxon>Tracheophyta</taxon>
        <taxon>Spermatophyta</taxon>
        <taxon>Magnoliopsida</taxon>
        <taxon>eudicotyledons</taxon>
        <taxon>Gunneridae</taxon>
        <taxon>Pentapetalae</taxon>
        <taxon>rosids</taxon>
        <taxon>malvids</taxon>
        <taxon>Brassicales</taxon>
        <taxon>Brassicaceae</taxon>
        <taxon>Thlaspideae</taxon>
        <taxon>Thlaspi</taxon>
    </lineage>
</organism>
<gene>
    <name evidence="9" type="ORF">TAV2_LOCUS11891</name>
</gene>
<dbReference type="Gene3D" id="1.10.510.10">
    <property type="entry name" value="Transferase(Phosphotransferase) domain 1"/>
    <property type="match status" value="1"/>
</dbReference>
<keyword evidence="3" id="KW-0808">Transferase</keyword>
<evidence type="ECO:0000313" key="10">
    <source>
        <dbReference type="Proteomes" id="UP000836841"/>
    </source>
</evidence>
<evidence type="ECO:0000256" key="3">
    <source>
        <dbReference type="ARBA" id="ARBA00022679"/>
    </source>
</evidence>
<evidence type="ECO:0000256" key="4">
    <source>
        <dbReference type="ARBA" id="ARBA00022741"/>
    </source>
</evidence>
<dbReference type="SUPFAM" id="SSF56112">
    <property type="entry name" value="Protein kinase-like (PK-like)"/>
    <property type="match status" value="1"/>
</dbReference>
<evidence type="ECO:0000256" key="7">
    <source>
        <dbReference type="ARBA" id="ARBA00047899"/>
    </source>
</evidence>
<sequence>MKITEKCDVYNFGTLALEVIKGGNPRDYINSLSKPFVENTDLEEMILDHRLWPPSVEVKEEIVFIVKLASRCLNKVSFFRPGMQVVAQQLSRRMNGDHP</sequence>
<dbReference type="EC" id="2.7.11.1" evidence="1"/>
<dbReference type="Proteomes" id="UP000836841">
    <property type="component" value="Unassembled WGS sequence"/>
</dbReference>
<dbReference type="AlphaFoldDB" id="A0AAU9S7C1"/>
<keyword evidence="10" id="KW-1185">Reference proteome</keyword>
<evidence type="ECO:0000256" key="1">
    <source>
        <dbReference type="ARBA" id="ARBA00012513"/>
    </source>
</evidence>
<comment type="catalytic activity">
    <reaction evidence="8">
        <text>L-seryl-[protein] + ATP = O-phospho-L-seryl-[protein] + ADP + H(+)</text>
        <dbReference type="Rhea" id="RHEA:17989"/>
        <dbReference type="Rhea" id="RHEA-COMP:9863"/>
        <dbReference type="Rhea" id="RHEA-COMP:11604"/>
        <dbReference type="ChEBI" id="CHEBI:15378"/>
        <dbReference type="ChEBI" id="CHEBI:29999"/>
        <dbReference type="ChEBI" id="CHEBI:30616"/>
        <dbReference type="ChEBI" id="CHEBI:83421"/>
        <dbReference type="ChEBI" id="CHEBI:456216"/>
        <dbReference type="EC" id="2.7.11.1"/>
    </reaction>
</comment>
<dbReference type="PANTHER" id="PTHR48005:SF95">
    <property type="entry name" value="PROTEIN KINASE DOMAIN-CONTAINING PROTEIN"/>
    <property type="match status" value="1"/>
</dbReference>
<evidence type="ECO:0000256" key="8">
    <source>
        <dbReference type="ARBA" id="ARBA00048679"/>
    </source>
</evidence>
<keyword evidence="5" id="KW-0418">Kinase</keyword>
<proteinExistence type="predicted"/>
<evidence type="ECO:0000256" key="5">
    <source>
        <dbReference type="ARBA" id="ARBA00022777"/>
    </source>
</evidence>
<dbReference type="GO" id="GO:0004674">
    <property type="term" value="F:protein serine/threonine kinase activity"/>
    <property type="evidence" value="ECO:0007669"/>
    <property type="project" value="UniProtKB-KW"/>
</dbReference>
<comment type="caution">
    <text evidence="9">The sequence shown here is derived from an EMBL/GenBank/DDBJ whole genome shotgun (WGS) entry which is preliminary data.</text>
</comment>
<reference evidence="9 10" key="1">
    <citation type="submission" date="2022-03" db="EMBL/GenBank/DDBJ databases">
        <authorList>
            <person name="Nunn A."/>
            <person name="Chopra R."/>
            <person name="Nunn A."/>
            <person name="Contreras Garrido A."/>
        </authorList>
    </citation>
    <scope>NUCLEOTIDE SEQUENCE [LARGE SCALE GENOMIC DNA]</scope>
</reference>